<evidence type="ECO:0000313" key="3">
    <source>
        <dbReference type="EMBL" id="CAB3360590.1"/>
    </source>
</evidence>
<feature type="signal peptide" evidence="1">
    <location>
        <begin position="1"/>
        <end position="21"/>
    </location>
</feature>
<comment type="caution">
    <text evidence="3">The sequence shown here is derived from an EMBL/GenBank/DDBJ whole genome shotgun (WGS) entry which is preliminary data.</text>
</comment>
<keyword evidence="1" id="KW-0732">Signal</keyword>
<dbReference type="OrthoDB" id="7315458at2759"/>
<dbReference type="PANTHER" id="PTHR24260:SF136">
    <property type="entry name" value="GH08193P-RELATED"/>
    <property type="match status" value="1"/>
</dbReference>
<dbReference type="Pfam" id="PF00089">
    <property type="entry name" value="Trypsin"/>
    <property type="match status" value="1"/>
</dbReference>
<dbReference type="PROSITE" id="PS50240">
    <property type="entry name" value="TRYPSIN_DOM"/>
    <property type="match status" value="1"/>
</dbReference>
<sequence>MDRDMLRTLVVGIALLVGAHAGVIDSDEAFEGRFTGGASVTSLLETGYIVTIIGNSSLDGVNPTKCGGVIINTTLVLTTATCVFKMQAAMLYAGYQNVSANNSASNQTVYMVDKFINPNWEMNTGLNDIAMIRVYPPFYFNEYVYPIALPKSSVVKGDAVAKVGNLTWFSFGSINNTDNLTMDAMQFAKVTYLSSKVCNAFYIKPPYWFSVPTTMLCLNLTDVGYCNLDNGYPLIGYAKDSKTKVFKPFLVALAAQDRDKLCPQNATAINYHTPDLFTRIDASYKWIASNGGPSLQ</sequence>
<dbReference type="GO" id="GO:0004252">
    <property type="term" value="F:serine-type endopeptidase activity"/>
    <property type="evidence" value="ECO:0007669"/>
    <property type="project" value="InterPro"/>
</dbReference>
<dbReference type="EMBL" id="CADEPI010000003">
    <property type="protein sequence ID" value="CAB3360590.1"/>
    <property type="molecule type" value="Genomic_DNA"/>
</dbReference>
<name>A0A8S1BY40_9INSE</name>
<feature type="domain" description="Peptidase S1" evidence="2">
    <location>
        <begin position="34"/>
        <end position="292"/>
    </location>
</feature>
<dbReference type="InterPro" id="IPR001254">
    <property type="entry name" value="Trypsin_dom"/>
</dbReference>
<reference evidence="3 4" key="1">
    <citation type="submission" date="2020-04" db="EMBL/GenBank/DDBJ databases">
        <authorList>
            <person name="Alioto T."/>
            <person name="Alioto T."/>
            <person name="Gomez Garrido J."/>
        </authorList>
    </citation>
    <scope>NUCLEOTIDE SEQUENCE [LARGE SCALE GENOMIC DNA]</scope>
</reference>
<proteinExistence type="predicted"/>
<dbReference type="InterPro" id="IPR009003">
    <property type="entry name" value="Peptidase_S1_PA"/>
</dbReference>
<dbReference type="SUPFAM" id="SSF50494">
    <property type="entry name" value="Trypsin-like serine proteases"/>
    <property type="match status" value="1"/>
</dbReference>
<dbReference type="InterPro" id="IPR043504">
    <property type="entry name" value="Peptidase_S1_PA_chymotrypsin"/>
</dbReference>
<protein>
    <recommendedName>
        <fullName evidence="2">Peptidase S1 domain-containing protein</fullName>
    </recommendedName>
</protein>
<evidence type="ECO:0000313" key="4">
    <source>
        <dbReference type="Proteomes" id="UP000494165"/>
    </source>
</evidence>
<dbReference type="SMART" id="SM00020">
    <property type="entry name" value="Tryp_SPc"/>
    <property type="match status" value="1"/>
</dbReference>
<dbReference type="Gene3D" id="2.40.10.10">
    <property type="entry name" value="Trypsin-like serine proteases"/>
    <property type="match status" value="1"/>
</dbReference>
<dbReference type="PANTHER" id="PTHR24260">
    <property type="match status" value="1"/>
</dbReference>
<accession>A0A8S1BY40</accession>
<dbReference type="GO" id="GO:0006508">
    <property type="term" value="P:proteolysis"/>
    <property type="evidence" value="ECO:0007669"/>
    <property type="project" value="InterPro"/>
</dbReference>
<dbReference type="InterPro" id="IPR051333">
    <property type="entry name" value="CLIP_Serine_Protease"/>
</dbReference>
<dbReference type="Proteomes" id="UP000494165">
    <property type="component" value="Unassembled WGS sequence"/>
</dbReference>
<feature type="chain" id="PRO_5035773051" description="Peptidase S1 domain-containing protein" evidence="1">
    <location>
        <begin position="22"/>
        <end position="296"/>
    </location>
</feature>
<evidence type="ECO:0000259" key="2">
    <source>
        <dbReference type="PROSITE" id="PS50240"/>
    </source>
</evidence>
<organism evidence="3 4">
    <name type="scientific">Cloeon dipterum</name>
    <dbReference type="NCBI Taxonomy" id="197152"/>
    <lineage>
        <taxon>Eukaryota</taxon>
        <taxon>Metazoa</taxon>
        <taxon>Ecdysozoa</taxon>
        <taxon>Arthropoda</taxon>
        <taxon>Hexapoda</taxon>
        <taxon>Insecta</taxon>
        <taxon>Pterygota</taxon>
        <taxon>Palaeoptera</taxon>
        <taxon>Ephemeroptera</taxon>
        <taxon>Pisciforma</taxon>
        <taxon>Baetidae</taxon>
        <taxon>Cloeon</taxon>
    </lineage>
</organism>
<gene>
    <name evidence="3" type="ORF">CLODIP_2_CD08983</name>
</gene>
<evidence type="ECO:0000256" key="1">
    <source>
        <dbReference type="SAM" id="SignalP"/>
    </source>
</evidence>
<keyword evidence="4" id="KW-1185">Reference proteome</keyword>
<dbReference type="AlphaFoldDB" id="A0A8S1BY40"/>